<comment type="caution">
    <text evidence="2">The sequence shown here is derived from an EMBL/GenBank/DDBJ whole genome shotgun (WGS) entry which is preliminary data.</text>
</comment>
<organism evidence="2 3">
    <name type="scientific">Streptomyces caledonius</name>
    <dbReference type="NCBI Taxonomy" id="3134107"/>
    <lineage>
        <taxon>Bacteria</taxon>
        <taxon>Bacillati</taxon>
        <taxon>Actinomycetota</taxon>
        <taxon>Actinomycetes</taxon>
        <taxon>Kitasatosporales</taxon>
        <taxon>Streptomycetaceae</taxon>
        <taxon>Streptomyces</taxon>
    </lineage>
</organism>
<proteinExistence type="predicted"/>
<feature type="compositionally biased region" description="Polar residues" evidence="1">
    <location>
        <begin position="86"/>
        <end position="98"/>
    </location>
</feature>
<evidence type="ECO:0000313" key="2">
    <source>
        <dbReference type="EMBL" id="MEJ8644993.1"/>
    </source>
</evidence>
<gene>
    <name evidence="2" type="ORF">WKI68_34655</name>
</gene>
<evidence type="ECO:0000256" key="1">
    <source>
        <dbReference type="SAM" id="MobiDB-lite"/>
    </source>
</evidence>
<evidence type="ECO:0000313" key="3">
    <source>
        <dbReference type="Proteomes" id="UP001382904"/>
    </source>
</evidence>
<sequence>MEIHLKRGDVHLARRLLDVLEPGELYGVPVPEPVQLSQLRRTVDDSGSEWQGRLSTRLERASALLAQIRAQNLCRPSRSGPCPGASWTSAVVTPSGTGRASRPPRP</sequence>
<protein>
    <submittedName>
        <fullName evidence="2">Uncharacterized protein</fullName>
    </submittedName>
</protein>
<accession>A0ABU8UCY8</accession>
<dbReference type="Proteomes" id="UP001382904">
    <property type="component" value="Unassembled WGS sequence"/>
</dbReference>
<keyword evidence="3" id="KW-1185">Reference proteome</keyword>
<dbReference type="EMBL" id="JBBKAM010000002">
    <property type="protein sequence ID" value="MEJ8644993.1"/>
    <property type="molecule type" value="Genomic_DNA"/>
</dbReference>
<name>A0ABU8UCY8_9ACTN</name>
<feature type="region of interest" description="Disordered" evidence="1">
    <location>
        <begin position="75"/>
        <end position="106"/>
    </location>
</feature>
<reference evidence="2 3" key="1">
    <citation type="submission" date="2024-03" db="EMBL/GenBank/DDBJ databases">
        <title>Novel Streptomyces species of biotechnological and ecological value are a feature of Machair soil.</title>
        <authorList>
            <person name="Prole J.R."/>
            <person name="Goodfellow M."/>
            <person name="Allenby N."/>
            <person name="Ward A.C."/>
        </authorList>
    </citation>
    <scope>NUCLEOTIDE SEQUENCE [LARGE SCALE GENOMIC DNA]</scope>
    <source>
        <strain evidence="2 3">MS1.HAVA.3</strain>
    </source>
</reference>